<comment type="caution">
    <text evidence="5">The sequence shown here is derived from an EMBL/GenBank/DDBJ whole genome shotgun (WGS) entry which is preliminary data.</text>
</comment>
<sequence>MDAKIKKSALIYIFSFIFLSILIWLIFDSKKNQNKQIYLNQKIVKAAAEFTTMLNGYRMLIDFVNRRYFGNTELLHLIYAAEKGKNSEKYIRLIKRKIKPLLDDMKRYQIDYIQIKTPDGKVLLGFRKKSSKKNRQIRIFNVADKEIIGGFKFTYELYYNNILLGSTEIILSYEAIKDQLKKIFKGEYLFLIYRDVIEKRVGEKKSYVQSEISPLFFYETGKNSKYQIPVEILSKINLELKEKAGKKLKKFQNFAVDVEVNGNNYVVSFIVISDVTGKKIGYLVYYELDNTVKMFNDTFTIMYLSVEVALFAMLSFLINIRSRSEKFKLLSEIDRLTGIYNKAKFNQVLESELKKVKRYNRPLGLIIFDIDHFKKINDTYGHQTGDYVLKTIAEIVKKNVRDTDIFARWGGEEFVIVAPETDLSGTKILAEKLRKAIEEHRFDKVGKVTASFGVTEAVPEDTTDSIVRRADEALYLAKEKGRNRVEIMLPEI</sequence>
<dbReference type="CDD" id="cd01949">
    <property type="entry name" value="GGDEF"/>
    <property type="match status" value="1"/>
</dbReference>
<accession>A0ABS1GJR1</accession>
<dbReference type="EMBL" id="JAACYA010000002">
    <property type="protein sequence ID" value="MBK3333066.1"/>
    <property type="molecule type" value="Genomic_DNA"/>
</dbReference>
<dbReference type="InterPro" id="IPR029787">
    <property type="entry name" value="Nucleotide_cyclase"/>
</dbReference>
<keyword evidence="3" id="KW-0472">Membrane</keyword>
<dbReference type="InterPro" id="IPR050469">
    <property type="entry name" value="Diguanylate_Cyclase"/>
</dbReference>
<keyword evidence="3" id="KW-1133">Transmembrane helix</keyword>
<dbReference type="InterPro" id="IPR000160">
    <property type="entry name" value="GGDEF_dom"/>
</dbReference>
<feature type="transmembrane region" description="Helical" evidence="3">
    <location>
        <begin position="301"/>
        <end position="320"/>
    </location>
</feature>
<evidence type="ECO:0000256" key="2">
    <source>
        <dbReference type="ARBA" id="ARBA00034247"/>
    </source>
</evidence>
<dbReference type="Pfam" id="PF00990">
    <property type="entry name" value="GGDEF"/>
    <property type="match status" value="1"/>
</dbReference>
<reference evidence="5 6" key="1">
    <citation type="journal article" date="2021" name="Syst. Appl. Microbiol.">
        <title>Persephonella atlantica sp. nov.: How to adapt to physico-chemical gradients in high temperature hydrothermal habitats.</title>
        <authorList>
            <person name="Francois D.X."/>
            <person name="Godfroy A."/>
            <person name="Mathien C."/>
            <person name="Aube J."/>
            <person name="Cathalot C."/>
            <person name="Lesongeur F."/>
            <person name="L'Haridon S."/>
            <person name="Philippon X."/>
            <person name="Roussel E.G."/>
        </authorList>
    </citation>
    <scope>NUCLEOTIDE SEQUENCE [LARGE SCALE GENOMIC DNA]</scope>
    <source>
        <strain evidence="5 6">MO1340</strain>
    </source>
</reference>
<dbReference type="NCBIfam" id="TIGR00254">
    <property type="entry name" value="GGDEF"/>
    <property type="match status" value="1"/>
</dbReference>
<dbReference type="Proteomes" id="UP000772812">
    <property type="component" value="Unassembled WGS sequence"/>
</dbReference>
<name>A0ABS1GJR1_9AQUI</name>
<proteinExistence type="predicted"/>
<protein>
    <recommendedName>
        <fullName evidence="1">diguanylate cyclase</fullName>
        <ecNumber evidence="1">2.7.7.65</ecNumber>
    </recommendedName>
</protein>
<gene>
    <name evidence="5" type="ORF">GWK41_08290</name>
</gene>
<keyword evidence="3" id="KW-0812">Transmembrane</keyword>
<comment type="catalytic activity">
    <reaction evidence="2">
        <text>2 GTP = 3',3'-c-di-GMP + 2 diphosphate</text>
        <dbReference type="Rhea" id="RHEA:24898"/>
        <dbReference type="ChEBI" id="CHEBI:33019"/>
        <dbReference type="ChEBI" id="CHEBI:37565"/>
        <dbReference type="ChEBI" id="CHEBI:58805"/>
        <dbReference type="EC" id="2.7.7.65"/>
    </reaction>
</comment>
<feature type="transmembrane region" description="Helical" evidence="3">
    <location>
        <begin position="9"/>
        <end position="27"/>
    </location>
</feature>
<dbReference type="InterPro" id="IPR043128">
    <property type="entry name" value="Rev_trsase/Diguanyl_cyclase"/>
</dbReference>
<keyword evidence="6" id="KW-1185">Reference proteome</keyword>
<evidence type="ECO:0000259" key="4">
    <source>
        <dbReference type="PROSITE" id="PS50887"/>
    </source>
</evidence>
<dbReference type="PANTHER" id="PTHR45138:SF9">
    <property type="entry name" value="DIGUANYLATE CYCLASE DGCM-RELATED"/>
    <property type="match status" value="1"/>
</dbReference>
<evidence type="ECO:0000256" key="1">
    <source>
        <dbReference type="ARBA" id="ARBA00012528"/>
    </source>
</evidence>
<evidence type="ECO:0000256" key="3">
    <source>
        <dbReference type="SAM" id="Phobius"/>
    </source>
</evidence>
<dbReference type="Gene3D" id="3.30.70.270">
    <property type="match status" value="1"/>
</dbReference>
<dbReference type="SUPFAM" id="SSF55073">
    <property type="entry name" value="Nucleotide cyclase"/>
    <property type="match status" value="1"/>
</dbReference>
<evidence type="ECO:0000313" key="5">
    <source>
        <dbReference type="EMBL" id="MBK3333066.1"/>
    </source>
</evidence>
<dbReference type="PROSITE" id="PS50887">
    <property type="entry name" value="GGDEF"/>
    <property type="match status" value="1"/>
</dbReference>
<dbReference type="EC" id="2.7.7.65" evidence="1"/>
<organism evidence="5 6">
    <name type="scientific">Persephonella atlantica</name>
    <dbReference type="NCBI Taxonomy" id="2699429"/>
    <lineage>
        <taxon>Bacteria</taxon>
        <taxon>Pseudomonadati</taxon>
        <taxon>Aquificota</taxon>
        <taxon>Aquificia</taxon>
        <taxon>Aquificales</taxon>
        <taxon>Hydrogenothermaceae</taxon>
        <taxon>Persephonella</taxon>
    </lineage>
</organism>
<dbReference type="PANTHER" id="PTHR45138">
    <property type="entry name" value="REGULATORY COMPONENTS OF SENSORY TRANSDUCTION SYSTEM"/>
    <property type="match status" value="1"/>
</dbReference>
<evidence type="ECO:0000313" key="6">
    <source>
        <dbReference type="Proteomes" id="UP000772812"/>
    </source>
</evidence>
<dbReference type="RefSeq" id="WP_200674462.1">
    <property type="nucleotide sequence ID" value="NZ_JAACYA010000002.1"/>
</dbReference>
<feature type="domain" description="GGDEF" evidence="4">
    <location>
        <begin position="361"/>
        <end position="490"/>
    </location>
</feature>
<dbReference type="SMART" id="SM00267">
    <property type="entry name" value="GGDEF"/>
    <property type="match status" value="1"/>
</dbReference>